<gene>
    <name evidence="3" type="ordered locus">Acid_7078</name>
</gene>
<dbReference type="InParanoid" id="Q01QS9"/>
<evidence type="ECO:0000313" key="3">
    <source>
        <dbReference type="EMBL" id="ABJ87991.1"/>
    </source>
</evidence>
<dbReference type="InterPro" id="IPR001107">
    <property type="entry name" value="Band_7"/>
</dbReference>
<organism evidence="3">
    <name type="scientific">Solibacter usitatus (strain Ellin6076)</name>
    <dbReference type="NCBI Taxonomy" id="234267"/>
    <lineage>
        <taxon>Bacteria</taxon>
        <taxon>Pseudomonadati</taxon>
        <taxon>Acidobacteriota</taxon>
        <taxon>Terriglobia</taxon>
        <taxon>Bryobacterales</taxon>
        <taxon>Solibacteraceae</taxon>
        <taxon>Candidatus Solibacter</taxon>
    </lineage>
</organism>
<comment type="subcellular location">
    <subcellularLocation>
        <location evidence="1">Membrane</location>
        <topology evidence="1">Single-pass membrane protein</topology>
    </subcellularLocation>
</comment>
<dbReference type="Pfam" id="PF01145">
    <property type="entry name" value="Band_7"/>
    <property type="match status" value="1"/>
</dbReference>
<evidence type="ECO:0000256" key="1">
    <source>
        <dbReference type="ARBA" id="ARBA00004167"/>
    </source>
</evidence>
<reference evidence="3" key="1">
    <citation type="submission" date="2006-10" db="EMBL/GenBank/DDBJ databases">
        <title>Complete sequence of Solibacter usitatus Ellin6076.</title>
        <authorList>
            <consortium name="US DOE Joint Genome Institute"/>
            <person name="Copeland A."/>
            <person name="Lucas S."/>
            <person name="Lapidus A."/>
            <person name="Barry K."/>
            <person name="Detter J.C."/>
            <person name="Glavina del Rio T."/>
            <person name="Hammon N."/>
            <person name="Israni S."/>
            <person name="Dalin E."/>
            <person name="Tice H."/>
            <person name="Pitluck S."/>
            <person name="Thompson L.S."/>
            <person name="Brettin T."/>
            <person name="Bruce D."/>
            <person name="Han C."/>
            <person name="Tapia R."/>
            <person name="Gilna P."/>
            <person name="Schmutz J."/>
            <person name="Larimer F."/>
            <person name="Land M."/>
            <person name="Hauser L."/>
            <person name="Kyrpides N."/>
            <person name="Mikhailova N."/>
            <person name="Janssen P.H."/>
            <person name="Kuske C.R."/>
            <person name="Richardson P."/>
        </authorList>
    </citation>
    <scope>NUCLEOTIDE SEQUENCE</scope>
    <source>
        <strain evidence="3">Ellin6076</strain>
    </source>
</reference>
<name>Q01QS9_SOLUE</name>
<dbReference type="AlphaFoldDB" id="Q01QS9"/>
<evidence type="ECO:0000259" key="2">
    <source>
        <dbReference type="Pfam" id="PF01145"/>
    </source>
</evidence>
<accession>Q01QS9</accession>
<dbReference type="GO" id="GO:0016020">
    <property type="term" value="C:membrane"/>
    <property type="evidence" value="ECO:0007669"/>
    <property type="project" value="UniProtKB-SubCell"/>
</dbReference>
<dbReference type="eggNOG" id="COG0330">
    <property type="taxonomic scope" value="Bacteria"/>
</dbReference>
<dbReference type="EMBL" id="CP000473">
    <property type="protein sequence ID" value="ABJ87991.1"/>
    <property type="molecule type" value="Genomic_DNA"/>
</dbReference>
<protein>
    <submittedName>
        <fullName evidence="3">Band 7 protein</fullName>
    </submittedName>
</protein>
<dbReference type="InterPro" id="IPR050710">
    <property type="entry name" value="Band7/mec-2_domain"/>
</dbReference>
<dbReference type="PANTHER" id="PTHR43327:SF5">
    <property type="entry name" value="BAND 7 PROTEIN"/>
    <property type="match status" value="1"/>
</dbReference>
<dbReference type="InterPro" id="IPR036013">
    <property type="entry name" value="Band_7/SPFH_dom_sf"/>
</dbReference>
<dbReference type="KEGG" id="sus:Acid_7078"/>
<dbReference type="HOGENOM" id="CLU_917326_0_0_0"/>
<feature type="domain" description="Band 7" evidence="2">
    <location>
        <begin position="39"/>
        <end position="216"/>
    </location>
</feature>
<proteinExistence type="predicted"/>
<dbReference type="SUPFAM" id="SSF117892">
    <property type="entry name" value="Band 7/SPFH domain"/>
    <property type="match status" value="1"/>
</dbReference>
<dbReference type="PANTHER" id="PTHR43327">
    <property type="entry name" value="STOMATIN-LIKE PROTEIN 2, MITOCHONDRIAL"/>
    <property type="match status" value="1"/>
</dbReference>
<dbReference type="STRING" id="234267.Acid_7078"/>
<dbReference type="Gene3D" id="3.30.479.30">
    <property type="entry name" value="Band 7 domain"/>
    <property type="match status" value="1"/>
</dbReference>
<sequence length="305" mass="33724" precursor="true">MTDQPIVSILSAALFAFIGAFLAEPVLLALARIFGIYAIVQERTCRVYMLFGKVVGELDEPGLHFLPGKLGLSAFVINWLGTCYVLDLRLDQEYLRSQPVNSEEGAPMGVGVWYEMWISDPVSYLFKNTDPRGSLRANVSNATVRCLSNMKLAEMLETRHNMSQIVRNEVTAKSQAWGYQLGSVYIRKVHFRDVGMIRQIEEKVVNRLRQVTSAIRQAGANQVSVITSSAEREAAVEFAKAAAIRPMELGKALKEIAKEPDVAQVLFDVLETQRILASSARIALLPGIGHSRMLANLLVADKSGK</sequence>